<feature type="compositionally biased region" description="Low complexity" evidence="1">
    <location>
        <begin position="399"/>
        <end position="409"/>
    </location>
</feature>
<dbReference type="EMBL" id="KN834779">
    <property type="protein sequence ID" value="KIK59545.1"/>
    <property type="molecule type" value="Genomic_DNA"/>
</dbReference>
<gene>
    <name evidence="2" type="ORF">GYMLUDRAFT_97687</name>
</gene>
<sequence length="559" mass="61516">MTFYFGCRQPFLTSEINSTENESFDLIAVQLATVYESEVPHRVDITSTCIHIQKTSTSEADSLICKPLSFLADDNQISNIILRRLVVFFPRVNLHDEPYLFLSFTSDEDAQKFCAVVTRKVAAIQRQLTTKIYVSQTSDSASLLDITQYSHRYLLATVSECLTAVAYGDAASILAPIKGWALESPPSAASVQMVQNTFCELPPPVVIIGDYPKGLSCSEVKFDNEHKAIIDSGFRSPRSSSQMISPTSSTPINLPPLCELAVPHFGYHVCNGNHQYLKCIYVSPTLAGLFIDTVNWGKDHGDLPEVQKSIHVVRAALKIAIMHELVHFLNKESPLRNIPPGAADKKFDDCIDLENRLEAGLVLEKFWLGKIYRVGYENNSSTSLILLYSIPLPPLAPDSSSDDSSSLIPQGSLFESERPASTSSKGDSMKSECDTRGLDTAWVEDPAVAKRFHVELLPIGFVHSDSSELPPLSQRRTVDRKDFAPNGGHSSLSDSDKQPAFCHSPAIPAKSHQPVPHREAVASTVVPLAPLPRAPPRDKSRMRLVASSSLVQKSCVIRK</sequence>
<evidence type="ECO:0000313" key="2">
    <source>
        <dbReference type="EMBL" id="KIK59545.1"/>
    </source>
</evidence>
<reference evidence="2 3" key="1">
    <citation type="submission" date="2014-04" db="EMBL/GenBank/DDBJ databases">
        <title>Evolutionary Origins and Diversification of the Mycorrhizal Mutualists.</title>
        <authorList>
            <consortium name="DOE Joint Genome Institute"/>
            <consortium name="Mycorrhizal Genomics Consortium"/>
            <person name="Kohler A."/>
            <person name="Kuo A."/>
            <person name="Nagy L.G."/>
            <person name="Floudas D."/>
            <person name="Copeland A."/>
            <person name="Barry K.W."/>
            <person name="Cichocki N."/>
            <person name="Veneault-Fourrey C."/>
            <person name="LaButti K."/>
            <person name="Lindquist E.A."/>
            <person name="Lipzen A."/>
            <person name="Lundell T."/>
            <person name="Morin E."/>
            <person name="Murat C."/>
            <person name="Riley R."/>
            <person name="Ohm R."/>
            <person name="Sun H."/>
            <person name="Tunlid A."/>
            <person name="Henrissat B."/>
            <person name="Grigoriev I.V."/>
            <person name="Hibbett D.S."/>
            <person name="Martin F."/>
        </authorList>
    </citation>
    <scope>NUCLEOTIDE SEQUENCE [LARGE SCALE GENOMIC DNA]</scope>
    <source>
        <strain evidence="2 3">FD-317 M1</strain>
    </source>
</reference>
<evidence type="ECO:0000256" key="1">
    <source>
        <dbReference type="SAM" id="MobiDB-lite"/>
    </source>
</evidence>
<feature type="region of interest" description="Disordered" evidence="1">
    <location>
        <begin position="399"/>
        <end position="433"/>
    </location>
</feature>
<dbReference type="Proteomes" id="UP000053593">
    <property type="component" value="Unassembled WGS sequence"/>
</dbReference>
<feature type="region of interest" description="Disordered" evidence="1">
    <location>
        <begin position="468"/>
        <end position="519"/>
    </location>
</feature>
<dbReference type="HOGENOM" id="CLU_487486_0_0_1"/>
<dbReference type="OrthoDB" id="3056005at2759"/>
<accession>A0A0D0B7U1</accession>
<organism evidence="2 3">
    <name type="scientific">Collybiopsis luxurians FD-317 M1</name>
    <dbReference type="NCBI Taxonomy" id="944289"/>
    <lineage>
        <taxon>Eukaryota</taxon>
        <taxon>Fungi</taxon>
        <taxon>Dikarya</taxon>
        <taxon>Basidiomycota</taxon>
        <taxon>Agaricomycotina</taxon>
        <taxon>Agaricomycetes</taxon>
        <taxon>Agaricomycetidae</taxon>
        <taxon>Agaricales</taxon>
        <taxon>Marasmiineae</taxon>
        <taxon>Omphalotaceae</taxon>
        <taxon>Collybiopsis</taxon>
        <taxon>Collybiopsis luxurians</taxon>
    </lineage>
</organism>
<keyword evidence="3" id="KW-1185">Reference proteome</keyword>
<name>A0A0D0B7U1_9AGAR</name>
<protein>
    <submittedName>
        <fullName evidence="2">Uncharacterized protein</fullName>
    </submittedName>
</protein>
<dbReference type="AlphaFoldDB" id="A0A0D0B7U1"/>
<evidence type="ECO:0000313" key="3">
    <source>
        <dbReference type="Proteomes" id="UP000053593"/>
    </source>
</evidence>
<proteinExistence type="predicted"/>